<organism evidence="1 2">
    <name type="scientific">Enteractinococcus helveticum</name>
    <dbReference type="NCBI Taxonomy" id="1837282"/>
    <lineage>
        <taxon>Bacteria</taxon>
        <taxon>Bacillati</taxon>
        <taxon>Actinomycetota</taxon>
        <taxon>Actinomycetes</taxon>
        <taxon>Micrococcales</taxon>
        <taxon>Micrococcaceae</taxon>
    </lineage>
</organism>
<sequence>MSAPRIAIPGMWANSVSGLRFSGNTVATAVLSSVVRAGGEPVVLFEQSNLTPQERLVGFDGVLVPGGNDIQPSLYGQPTGPETKVAESAGQDEFERTILRAAIELRLPVLAICRGFQMFNVMHGGSLIQDLPARHEIHRNDHHDVDVVSDSRLASVLGGVEQIRVSSYHHQAVERLGFGLRAVATAEDGIVEAIEPVDPAIPVVAVQWHPEDTAATESQQQGLFDWLIETAAVPASEARV</sequence>
<dbReference type="AlphaFoldDB" id="A0A1B7LUJ7"/>
<dbReference type="Pfam" id="PF07722">
    <property type="entry name" value="Peptidase_C26"/>
    <property type="match status" value="1"/>
</dbReference>
<keyword evidence="2" id="KW-1185">Reference proteome</keyword>
<dbReference type="Gene3D" id="3.40.50.880">
    <property type="match status" value="1"/>
</dbReference>
<gene>
    <name evidence="1" type="ORF">A6F49_02615</name>
</gene>
<dbReference type="InterPro" id="IPR011697">
    <property type="entry name" value="Peptidase_C26"/>
</dbReference>
<evidence type="ECO:0000313" key="1">
    <source>
        <dbReference type="EMBL" id="OAV51022.1"/>
    </source>
</evidence>
<dbReference type="SUPFAM" id="SSF52317">
    <property type="entry name" value="Class I glutamine amidotransferase-like"/>
    <property type="match status" value="1"/>
</dbReference>
<dbReference type="OrthoDB" id="9813383at2"/>
<proteinExistence type="predicted"/>
<dbReference type="GO" id="GO:0016811">
    <property type="term" value="F:hydrolase activity, acting on carbon-nitrogen (but not peptide) bonds, in linear amides"/>
    <property type="evidence" value="ECO:0007669"/>
    <property type="project" value="InterPro"/>
</dbReference>
<dbReference type="STRING" id="1837282.A6F49_02615"/>
<accession>A0A1B7LUJ7</accession>
<dbReference type="PROSITE" id="PS51273">
    <property type="entry name" value="GATASE_TYPE_1"/>
    <property type="match status" value="1"/>
</dbReference>
<dbReference type="PANTHER" id="PTHR43235:SF1">
    <property type="entry name" value="GLUTAMINE AMIDOTRANSFERASE PB2B2.05-RELATED"/>
    <property type="match status" value="1"/>
</dbReference>
<comment type="caution">
    <text evidence="1">The sequence shown here is derived from an EMBL/GenBank/DDBJ whole genome shotgun (WGS) entry which is preliminary data.</text>
</comment>
<dbReference type="GO" id="GO:0005829">
    <property type="term" value="C:cytosol"/>
    <property type="evidence" value="ECO:0007669"/>
    <property type="project" value="TreeGrafter"/>
</dbReference>
<reference evidence="1 2" key="1">
    <citation type="submission" date="2016-04" db="EMBL/GenBank/DDBJ databases">
        <title>First whole genome shotgun sequence of the bacterium Enteractinococcus sp. strain UASWS1574.</title>
        <authorList>
            <person name="Crovadore J."/>
            <person name="Chablais R."/>
            <person name="Lefort F."/>
        </authorList>
    </citation>
    <scope>NUCLEOTIDE SEQUENCE [LARGE SCALE GENOMIC DNA]</scope>
    <source>
        <strain evidence="1 2">UASWS1574</strain>
    </source>
</reference>
<dbReference type="CDD" id="cd01745">
    <property type="entry name" value="GATase1_2"/>
    <property type="match status" value="1"/>
</dbReference>
<evidence type="ECO:0000313" key="2">
    <source>
        <dbReference type="Proteomes" id="UP000078292"/>
    </source>
</evidence>
<dbReference type="Proteomes" id="UP000078292">
    <property type="component" value="Unassembled WGS sequence"/>
</dbReference>
<dbReference type="InterPro" id="IPR044668">
    <property type="entry name" value="PuuD-like"/>
</dbReference>
<dbReference type="InterPro" id="IPR029062">
    <property type="entry name" value="Class_I_gatase-like"/>
</dbReference>
<protein>
    <submittedName>
        <fullName evidence="1">Uncharacterized protein</fullName>
    </submittedName>
</protein>
<name>A0A1B7LUJ7_9MICC</name>
<dbReference type="EMBL" id="LXEY01000118">
    <property type="protein sequence ID" value="OAV51022.1"/>
    <property type="molecule type" value="Genomic_DNA"/>
</dbReference>
<dbReference type="PANTHER" id="PTHR43235">
    <property type="entry name" value="GLUTAMINE AMIDOTRANSFERASE PB2B2.05-RELATED"/>
    <property type="match status" value="1"/>
</dbReference>